<dbReference type="AlphaFoldDB" id="A0A2A6FSV3"/>
<feature type="domain" description="Carbohydrate kinase PfkB" evidence="3">
    <location>
        <begin position="6"/>
        <end position="307"/>
    </location>
</feature>
<dbReference type="EMBL" id="NAEP01000023">
    <property type="protein sequence ID" value="PDQ35965.1"/>
    <property type="molecule type" value="Genomic_DNA"/>
</dbReference>
<dbReference type="InterPro" id="IPR002139">
    <property type="entry name" value="Ribo/fructo_kinase"/>
</dbReference>
<dbReference type="Gene3D" id="3.40.1190.20">
    <property type="match status" value="1"/>
</dbReference>
<dbReference type="GO" id="GO:0016301">
    <property type="term" value="F:kinase activity"/>
    <property type="evidence" value="ECO:0007669"/>
    <property type="project" value="UniProtKB-KW"/>
</dbReference>
<dbReference type="Pfam" id="PF00294">
    <property type="entry name" value="PfkB"/>
    <property type="match status" value="1"/>
</dbReference>
<accession>A0A2A6FSV3</accession>
<keyword evidence="1" id="KW-0808">Transferase</keyword>
<dbReference type="PRINTS" id="PR00990">
    <property type="entry name" value="RIBOKINASE"/>
</dbReference>
<reference evidence="5" key="1">
    <citation type="submission" date="2017-03" db="EMBL/GenBank/DDBJ databases">
        <authorList>
            <person name="Lund M.B."/>
        </authorList>
    </citation>
    <scope>NUCLEOTIDE SEQUENCE [LARGE SCALE GENOMIC DNA]</scope>
</reference>
<sequence length="320" mass="33085">MGECGRVVSLGSILIDLAVDVPALPHRGGDMLATGTRTEVGGGFNLVAAVARQNIECVYAGLHGTGRYGDMVRCALAAEKITPALLPRDGEDTGFCVALVEPDAERTFITVPGAEAKLTAGDLTSLTLRATDIVALSGYDLVYPVSGAALVDWTQWLGLRPAAERPRIVLDPGPLVSEIEENILGRVLRVVDILTINQREARLLAKLSKATGADLVEAVRRHPAIVPSVAVIVREGHHGCVAAGGVVGDEVIAVGAPQVIAVDTTGAGDAHTGVLLAELARGSSIDSALRTANRAAAISVTRPGSATAPHRDELLTSALC</sequence>
<evidence type="ECO:0000256" key="2">
    <source>
        <dbReference type="ARBA" id="ARBA00022777"/>
    </source>
</evidence>
<dbReference type="SUPFAM" id="SSF53613">
    <property type="entry name" value="Ribokinase-like"/>
    <property type="match status" value="1"/>
</dbReference>
<dbReference type="PANTHER" id="PTHR10584:SF167">
    <property type="entry name" value="PFKB DOMAIN PROTEIN"/>
    <property type="match status" value="1"/>
</dbReference>
<dbReference type="Proteomes" id="UP000219994">
    <property type="component" value="Unassembled WGS sequence"/>
</dbReference>
<organism evidence="4 5">
    <name type="scientific">Candidatus Lumbricidiphila eiseniae</name>
    <dbReference type="NCBI Taxonomy" id="1969409"/>
    <lineage>
        <taxon>Bacteria</taxon>
        <taxon>Bacillati</taxon>
        <taxon>Actinomycetota</taxon>
        <taxon>Actinomycetes</taxon>
        <taxon>Micrococcales</taxon>
        <taxon>Microbacteriaceae</taxon>
        <taxon>Candidatus Lumbricidiphila</taxon>
    </lineage>
</organism>
<keyword evidence="2" id="KW-0418">Kinase</keyword>
<dbReference type="InterPro" id="IPR011611">
    <property type="entry name" value="PfkB_dom"/>
</dbReference>
<dbReference type="InterPro" id="IPR029056">
    <property type="entry name" value="Ribokinase-like"/>
</dbReference>
<evidence type="ECO:0000256" key="1">
    <source>
        <dbReference type="ARBA" id="ARBA00022679"/>
    </source>
</evidence>
<evidence type="ECO:0000313" key="4">
    <source>
        <dbReference type="EMBL" id="PDQ35965.1"/>
    </source>
</evidence>
<protein>
    <recommendedName>
        <fullName evidence="3">Carbohydrate kinase PfkB domain-containing protein</fullName>
    </recommendedName>
</protein>
<evidence type="ECO:0000313" key="5">
    <source>
        <dbReference type="Proteomes" id="UP000219994"/>
    </source>
</evidence>
<evidence type="ECO:0000259" key="3">
    <source>
        <dbReference type="Pfam" id="PF00294"/>
    </source>
</evidence>
<gene>
    <name evidence="4" type="ORF">B5766_02125</name>
</gene>
<name>A0A2A6FSV3_9MICO</name>
<dbReference type="PANTHER" id="PTHR10584">
    <property type="entry name" value="SUGAR KINASE"/>
    <property type="match status" value="1"/>
</dbReference>
<comment type="caution">
    <text evidence="4">The sequence shown here is derived from an EMBL/GenBank/DDBJ whole genome shotgun (WGS) entry which is preliminary data.</text>
</comment>
<proteinExistence type="predicted"/>
<dbReference type="GO" id="GO:0006796">
    <property type="term" value="P:phosphate-containing compound metabolic process"/>
    <property type="evidence" value="ECO:0007669"/>
    <property type="project" value="UniProtKB-ARBA"/>
</dbReference>